<accession>A0AAV0VPA0</accession>
<comment type="caution">
    <text evidence="2">The sequence shown here is derived from an EMBL/GenBank/DDBJ whole genome shotgun (WGS) entry which is preliminary data.</text>
</comment>
<protein>
    <submittedName>
        <fullName evidence="2">Uncharacterized protein</fullName>
    </submittedName>
</protein>
<dbReference type="EMBL" id="CARXXK010000001">
    <property type="protein sequence ID" value="CAI6343561.1"/>
    <property type="molecule type" value="Genomic_DNA"/>
</dbReference>
<dbReference type="AlphaFoldDB" id="A0AAV0VPA0"/>
<sequence>MSTSSESSDQEEFLNETLSSKARPRKEELSEALTQIEKVKNILTNALHSKKNYEIIRKDLSEEKDKISKLPNVKDPMEIPKIHKKYLKKVFNISSKKNTKLVGKELNNYLKTFLRDGSNTDINMPKAYMLNEYSYEDLLKFLKDYKDLYKMFENNILHDSCLYGCILNKFFDAYQIKIQNDEGSESYSDILKKEFEISDGYARKLRWLGKLWSGHKKIGNLCIAFSKLYQHKKQLDIFFKSELAKEWE</sequence>
<reference evidence="2 3" key="1">
    <citation type="submission" date="2023-01" db="EMBL/GenBank/DDBJ databases">
        <authorList>
            <person name="Whitehead M."/>
        </authorList>
    </citation>
    <scope>NUCLEOTIDE SEQUENCE [LARGE SCALE GENOMIC DNA]</scope>
</reference>
<name>A0AAV0VPA0_9HEMI</name>
<proteinExistence type="predicted"/>
<evidence type="ECO:0000313" key="2">
    <source>
        <dbReference type="EMBL" id="CAI6343561.1"/>
    </source>
</evidence>
<dbReference type="Proteomes" id="UP001160148">
    <property type="component" value="Unassembled WGS sequence"/>
</dbReference>
<evidence type="ECO:0000256" key="1">
    <source>
        <dbReference type="SAM" id="MobiDB-lite"/>
    </source>
</evidence>
<keyword evidence="3" id="KW-1185">Reference proteome</keyword>
<gene>
    <name evidence="2" type="ORF">MEUPH1_LOCUS810</name>
</gene>
<organism evidence="2 3">
    <name type="scientific">Macrosiphum euphorbiae</name>
    <name type="common">potato aphid</name>
    <dbReference type="NCBI Taxonomy" id="13131"/>
    <lineage>
        <taxon>Eukaryota</taxon>
        <taxon>Metazoa</taxon>
        <taxon>Ecdysozoa</taxon>
        <taxon>Arthropoda</taxon>
        <taxon>Hexapoda</taxon>
        <taxon>Insecta</taxon>
        <taxon>Pterygota</taxon>
        <taxon>Neoptera</taxon>
        <taxon>Paraneoptera</taxon>
        <taxon>Hemiptera</taxon>
        <taxon>Sternorrhyncha</taxon>
        <taxon>Aphidomorpha</taxon>
        <taxon>Aphidoidea</taxon>
        <taxon>Aphididae</taxon>
        <taxon>Macrosiphini</taxon>
        <taxon>Macrosiphum</taxon>
    </lineage>
</organism>
<evidence type="ECO:0000313" key="3">
    <source>
        <dbReference type="Proteomes" id="UP001160148"/>
    </source>
</evidence>
<feature type="region of interest" description="Disordered" evidence="1">
    <location>
        <begin position="1"/>
        <end position="27"/>
    </location>
</feature>